<accession>A0A1Q2CED3</accession>
<dbReference type="KEGG" id="tfl:RPIT_06270"/>
<keyword evidence="2" id="KW-1185">Reference proteome</keyword>
<name>A0A1Q2CED3_9ACTN</name>
<proteinExistence type="predicted"/>
<protein>
    <submittedName>
        <fullName evidence="1">Uncharacterized protein</fullName>
    </submittedName>
</protein>
<dbReference type="STRING" id="1610493.RPIT_06270"/>
<dbReference type="Proteomes" id="UP000188324">
    <property type="component" value="Chromosome"/>
</dbReference>
<gene>
    <name evidence="1" type="ORF">RPIT_06270</name>
</gene>
<reference evidence="1 2" key="1">
    <citation type="journal article" date="2016" name="Int. J. Syst. Evol. Microbiol.">
        <title>Tessaracoccus flavus sp. nov., isolated from the drainage system of a lindane-producing factory.</title>
        <authorList>
            <person name="Kumari R."/>
            <person name="Singh P."/>
            <person name="Schumann P."/>
            <person name="Lal R."/>
        </authorList>
    </citation>
    <scope>NUCLEOTIDE SEQUENCE [LARGE SCALE GENOMIC DNA]</scope>
    <source>
        <strain evidence="1 2">RP1T</strain>
    </source>
</reference>
<evidence type="ECO:0000313" key="2">
    <source>
        <dbReference type="Proteomes" id="UP000188324"/>
    </source>
</evidence>
<dbReference type="AlphaFoldDB" id="A0A1Q2CED3"/>
<evidence type="ECO:0000313" key="1">
    <source>
        <dbReference type="EMBL" id="AQP44466.1"/>
    </source>
</evidence>
<dbReference type="EMBL" id="CP019605">
    <property type="protein sequence ID" value="AQP44466.1"/>
    <property type="molecule type" value="Genomic_DNA"/>
</dbReference>
<sequence>MIHADVPTRRNSLSVAIRRSERTITKVLATTTTGSLMMLVAAFGLSDHLAMPHVGNAIVWLAVAGLVGVIVFGVPFLVAKGVRTASFAAAAARSRPELQLWASAQGFRFLPKVDGIFGDDTLPVNGLLAALIAHDAELGLELWRDSSPHGKRFDDVVLGRLEGAGDVVVATASGLPAPVLRSRFVALRSGHRLPALSVTDRHNDELWVRPGQQFESVHFNERWRVIAKDPRYASQMVHASLMELFVQSSPDIHRVDFADGWVISWADADVSAAELNGHLQLLSTAAAQVPRFVLRDNA</sequence>
<organism evidence="1 2">
    <name type="scientific">Tessaracoccus flavus</name>
    <dbReference type="NCBI Taxonomy" id="1610493"/>
    <lineage>
        <taxon>Bacteria</taxon>
        <taxon>Bacillati</taxon>
        <taxon>Actinomycetota</taxon>
        <taxon>Actinomycetes</taxon>
        <taxon>Propionibacteriales</taxon>
        <taxon>Propionibacteriaceae</taxon>
        <taxon>Tessaracoccus</taxon>
    </lineage>
</organism>